<dbReference type="GO" id="GO:0016747">
    <property type="term" value="F:acyltransferase activity, transferring groups other than amino-acyl groups"/>
    <property type="evidence" value="ECO:0007669"/>
    <property type="project" value="InterPro"/>
</dbReference>
<accession>A0A839ANZ9</accession>
<dbReference type="EMBL" id="JACGLS010000001">
    <property type="protein sequence ID" value="MBA6155451.1"/>
    <property type="molecule type" value="Genomic_DNA"/>
</dbReference>
<organism evidence="2 3">
    <name type="scientific">Tenacibaculum pelagium</name>
    <dbReference type="NCBI Taxonomy" id="2759527"/>
    <lineage>
        <taxon>Bacteria</taxon>
        <taxon>Pseudomonadati</taxon>
        <taxon>Bacteroidota</taxon>
        <taxon>Flavobacteriia</taxon>
        <taxon>Flavobacteriales</taxon>
        <taxon>Flavobacteriaceae</taxon>
        <taxon>Tenacibaculum</taxon>
    </lineage>
</organism>
<evidence type="ECO:0000259" key="1">
    <source>
        <dbReference type="PROSITE" id="PS51186"/>
    </source>
</evidence>
<keyword evidence="2" id="KW-0808">Transferase</keyword>
<proteinExistence type="predicted"/>
<evidence type="ECO:0000313" key="3">
    <source>
        <dbReference type="Proteomes" id="UP000563906"/>
    </source>
</evidence>
<reference evidence="2 3" key="1">
    <citation type="submission" date="2020-07" db="EMBL/GenBank/DDBJ databases">
        <title>Bacterium isolated from marine sediment.</title>
        <authorList>
            <person name="Shang D."/>
            <person name="Du Z.-J."/>
        </authorList>
    </citation>
    <scope>NUCLEOTIDE SEQUENCE [LARGE SCALE GENOMIC DNA]</scope>
    <source>
        <strain evidence="2 3">S7007</strain>
    </source>
</reference>
<dbReference type="Pfam" id="PF00583">
    <property type="entry name" value="Acetyltransf_1"/>
    <property type="match status" value="1"/>
</dbReference>
<evidence type="ECO:0000313" key="2">
    <source>
        <dbReference type="EMBL" id="MBA6155451.1"/>
    </source>
</evidence>
<dbReference type="InterPro" id="IPR016181">
    <property type="entry name" value="Acyl_CoA_acyltransferase"/>
</dbReference>
<dbReference type="RefSeq" id="WP_182123952.1">
    <property type="nucleotide sequence ID" value="NZ_JACGLS010000001.1"/>
</dbReference>
<dbReference type="SUPFAM" id="SSF55729">
    <property type="entry name" value="Acyl-CoA N-acyltransferases (Nat)"/>
    <property type="match status" value="1"/>
</dbReference>
<dbReference type="InterPro" id="IPR000182">
    <property type="entry name" value="GNAT_dom"/>
</dbReference>
<dbReference type="Gene3D" id="3.40.630.30">
    <property type="match status" value="1"/>
</dbReference>
<dbReference type="CDD" id="cd04301">
    <property type="entry name" value="NAT_SF"/>
    <property type="match status" value="1"/>
</dbReference>
<dbReference type="AlphaFoldDB" id="A0A839ANZ9"/>
<comment type="caution">
    <text evidence="2">The sequence shown here is derived from an EMBL/GenBank/DDBJ whole genome shotgun (WGS) entry which is preliminary data.</text>
</comment>
<dbReference type="PROSITE" id="PS51186">
    <property type="entry name" value="GNAT"/>
    <property type="match status" value="1"/>
</dbReference>
<gene>
    <name evidence="2" type="ORF">H3Z83_02760</name>
</gene>
<feature type="domain" description="N-acetyltransferase" evidence="1">
    <location>
        <begin position="2"/>
        <end position="143"/>
    </location>
</feature>
<keyword evidence="3" id="KW-1185">Reference proteome</keyword>
<name>A0A839ANZ9_9FLAO</name>
<protein>
    <submittedName>
        <fullName evidence="2">GNAT family N-acetyltransferase</fullName>
    </submittedName>
</protein>
<dbReference type="Proteomes" id="UP000563906">
    <property type="component" value="Unassembled WGS sequence"/>
</dbReference>
<sequence>MITVKEITAADTYKIRLEVLRKNIDLPYKFDGDFDKETFHLGGYYEEELVGIATFMKNDIESLKGSQYQLRGMATTTKARGKGLGKHIINKAVAILKEKQIDFLWCNARKEAVLFYEKLSFAKIGAEFIVEKVGPHYKMYTKI</sequence>